<dbReference type="EMBL" id="JAAFGW010000116">
    <property type="protein sequence ID" value="NDP48442.1"/>
    <property type="molecule type" value="Genomic_DNA"/>
</dbReference>
<keyword evidence="5" id="KW-0106">Calcium</keyword>
<proteinExistence type="inferred from homology"/>
<comment type="subcellular location">
    <subcellularLocation>
        <location evidence="1">Fimbrium</location>
    </subcellularLocation>
</comment>
<comment type="similarity">
    <text evidence="2">Belongs to the PilY1 family.</text>
</comment>
<dbReference type="Pfam" id="PF05567">
    <property type="entry name" value="T4P_PilY1"/>
    <property type="match status" value="1"/>
</dbReference>
<sequence>MKNGGGRNDYVPGQPFAAAEVNNAVAAVSNLAGGTRPVKSYIIGFALPEFTNNYFVTNPPNPLDRMAVAGGTGSAFFADNLATLNTTFNTIFTDILTQSGSAAAVALTSGSVIAGGRIYQGQFNSADWSGDLYAYNTNSTTGALTTVAWQAGLVLNGQNYNTGRKILTFKPSNSTGIPFRWPANPVSPTSTELDTAQVTALNTNISGTNDGAGANRLNFLRGQTGIAGFRSRLISVLGDLVNSAPAYVGAPSFNYSDTLESVSYNAFRTTHMARTPMIYVGANDGMLHGFDAATGQEKLAYVPSKVYPNLSKLTSPAYAHRYFVDGSPTVVDAFYSGAWRSMLVSSLGAGGQGLFALDVTSPSTFIEASASSIVKWEFSDNDMGYVMGQPSIVKLNNGVWAAVFSNGYNNSEADGSASTTGYASLYIVDIATGALIKKISTNTGSVATPNALATPTLIDIDGDGDVDYAYAGDLLGNMWKFDLCGAGGSGCSTNINNWGVAFGTTASPQPLFVARDTSNNPQPITSAVEVSRHFSGDGFLLYFGTGKYLESSDIATTTSQTFYSLWDQNVSPSTISGRGDLQEQTITTATTVSGKEYRRSSSNAVAWKAPVVTGGTKRGWFMDLPASGERIVSEPALYDNRILFTTLIPDSAVCGAGGTGWLMELDAVMGGALIGPTFDVDGDGDVDTDDNLGTANDYASGVKKSSIPSAVRLQKNPGNSTMLKPISLSKKNAATGNSLDVDLNSLPSSQRRSSWRQIFQ</sequence>
<protein>
    <recommendedName>
        <fullName evidence="7">PilY1 beta-propeller domain-containing protein</fullName>
    </recommendedName>
</protein>
<evidence type="ECO:0000256" key="6">
    <source>
        <dbReference type="ARBA" id="ARBA00023263"/>
    </source>
</evidence>
<gene>
    <name evidence="8" type="ORF">GZ085_08655</name>
</gene>
<dbReference type="AlphaFoldDB" id="A0A7C9NRG9"/>
<evidence type="ECO:0000256" key="1">
    <source>
        <dbReference type="ARBA" id="ARBA00004561"/>
    </source>
</evidence>
<reference evidence="8 9" key="1">
    <citation type="submission" date="2019-09" db="EMBL/GenBank/DDBJ databases">
        <title>H2 Metabolism Revealed by Metagenomic Analysis in Subglacial Sediment of East Antarctica.</title>
        <authorList>
            <person name="Yang Z."/>
            <person name="Zhang Y."/>
            <person name="Lv Y."/>
            <person name="Yan W."/>
            <person name="Xiao X."/>
            <person name="Sun B."/>
            <person name="Ma H."/>
        </authorList>
    </citation>
    <scope>NUCLEOTIDE SEQUENCE [LARGE SCALE GENOMIC DNA]</scope>
    <source>
        <strain evidence="8">Bin2_2</strain>
    </source>
</reference>
<dbReference type="GO" id="GO:0046872">
    <property type="term" value="F:metal ion binding"/>
    <property type="evidence" value="ECO:0007669"/>
    <property type="project" value="UniProtKB-KW"/>
</dbReference>
<evidence type="ECO:0000313" key="8">
    <source>
        <dbReference type="EMBL" id="NDP48442.1"/>
    </source>
</evidence>
<evidence type="ECO:0000313" key="9">
    <source>
        <dbReference type="Proteomes" id="UP000483432"/>
    </source>
</evidence>
<dbReference type="Proteomes" id="UP000483432">
    <property type="component" value="Unassembled WGS sequence"/>
</dbReference>
<feature type="domain" description="PilY1 beta-propeller" evidence="7">
    <location>
        <begin position="237"/>
        <end position="588"/>
    </location>
</feature>
<evidence type="ECO:0000256" key="3">
    <source>
        <dbReference type="ARBA" id="ARBA00022558"/>
    </source>
</evidence>
<evidence type="ECO:0000256" key="4">
    <source>
        <dbReference type="ARBA" id="ARBA00022723"/>
    </source>
</evidence>
<evidence type="ECO:0000256" key="2">
    <source>
        <dbReference type="ARBA" id="ARBA00008387"/>
    </source>
</evidence>
<comment type="caution">
    <text evidence="8">The sequence shown here is derived from an EMBL/GenBank/DDBJ whole genome shotgun (WGS) entry which is preliminary data.</text>
</comment>
<keyword evidence="4" id="KW-0479">Metal-binding</keyword>
<keyword evidence="3" id="KW-1029">Fimbrium biogenesis</keyword>
<dbReference type="SUPFAM" id="SSF50998">
    <property type="entry name" value="Quinoprotein alcohol dehydrogenase-like"/>
    <property type="match status" value="1"/>
</dbReference>
<accession>A0A7C9NRG9</accession>
<dbReference type="InterPro" id="IPR008707">
    <property type="entry name" value="B-propeller_PilY1"/>
</dbReference>
<keyword evidence="6" id="KW-0281">Fimbrium</keyword>
<dbReference type="GO" id="GO:0009289">
    <property type="term" value="C:pilus"/>
    <property type="evidence" value="ECO:0007669"/>
    <property type="project" value="UniProtKB-SubCell"/>
</dbReference>
<dbReference type="InterPro" id="IPR011047">
    <property type="entry name" value="Quinoprotein_ADH-like_sf"/>
</dbReference>
<organism evidence="8 9">
    <name type="scientific">Sulfuriferula multivorans</name>
    <dbReference type="NCBI Taxonomy" id="1559896"/>
    <lineage>
        <taxon>Bacteria</taxon>
        <taxon>Pseudomonadati</taxon>
        <taxon>Pseudomonadota</taxon>
        <taxon>Betaproteobacteria</taxon>
        <taxon>Nitrosomonadales</taxon>
        <taxon>Sulfuricellaceae</taxon>
        <taxon>Sulfuriferula</taxon>
    </lineage>
</organism>
<evidence type="ECO:0000256" key="5">
    <source>
        <dbReference type="ARBA" id="ARBA00022837"/>
    </source>
</evidence>
<name>A0A7C9NRG9_9PROT</name>
<evidence type="ECO:0000259" key="7">
    <source>
        <dbReference type="Pfam" id="PF05567"/>
    </source>
</evidence>